<organism evidence="2 3">
    <name type="scientific">Penicillium atrosanguineum</name>
    <dbReference type="NCBI Taxonomy" id="1132637"/>
    <lineage>
        <taxon>Eukaryota</taxon>
        <taxon>Fungi</taxon>
        <taxon>Dikarya</taxon>
        <taxon>Ascomycota</taxon>
        <taxon>Pezizomycotina</taxon>
        <taxon>Eurotiomycetes</taxon>
        <taxon>Eurotiomycetidae</taxon>
        <taxon>Eurotiales</taxon>
        <taxon>Aspergillaceae</taxon>
        <taxon>Penicillium</taxon>
    </lineage>
</organism>
<comment type="caution">
    <text evidence="2">The sequence shown here is derived from an EMBL/GenBank/DDBJ whole genome shotgun (WGS) entry which is preliminary data.</text>
</comment>
<sequence>MLLSAADEEDMDYWTKQINTYRNLLKAHSVNFNFTKLASIRIDLIIQQDHSENVEGGMTLIQKPQTPDTQNLVGSQIQESPSVMWPEADVNPGPFTTNPLQDSFPMDPMVAFGNTYGLEWEFHVDLNGLFTD</sequence>
<evidence type="ECO:0000313" key="2">
    <source>
        <dbReference type="EMBL" id="KAJ5318410.1"/>
    </source>
</evidence>
<dbReference type="EMBL" id="JAPZBO010000004">
    <property type="protein sequence ID" value="KAJ5318410.1"/>
    <property type="molecule type" value="Genomic_DNA"/>
</dbReference>
<dbReference type="Proteomes" id="UP001147746">
    <property type="component" value="Unassembled WGS sequence"/>
</dbReference>
<feature type="domain" description="PH" evidence="1">
    <location>
        <begin position="1"/>
        <end position="23"/>
    </location>
</feature>
<keyword evidence="3" id="KW-1185">Reference proteome</keyword>
<name>A0A9W9Q051_9EURO</name>
<evidence type="ECO:0000313" key="3">
    <source>
        <dbReference type="Proteomes" id="UP001147746"/>
    </source>
</evidence>
<reference evidence="2" key="1">
    <citation type="submission" date="2022-12" db="EMBL/GenBank/DDBJ databases">
        <authorList>
            <person name="Petersen C."/>
        </authorList>
    </citation>
    <scope>NUCLEOTIDE SEQUENCE</scope>
    <source>
        <strain evidence="2">IBT 21472</strain>
    </source>
</reference>
<dbReference type="PROSITE" id="PS50003">
    <property type="entry name" value="PH_DOMAIN"/>
    <property type="match status" value="1"/>
</dbReference>
<dbReference type="InterPro" id="IPR001849">
    <property type="entry name" value="PH_domain"/>
</dbReference>
<dbReference type="AlphaFoldDB" id="A0A9W9Q051"/>
<evidence type="ECO:0000259" key="1">
    <source>
        <dbReference type="PROSITE" id="PS50003"/>
    </source>
</evidence>
<reference evidence="2" key="2">
    <citation type="journal article" date="2023" name="IMA Fungus">
        <title>Comparative genomic study of the Penicillium genus elucidates a diverse pangenome and 15 lateral gene transfer events.</title>
        <authorList>
            <person name="Petersen C."/>
            <person name="Sorensen T."/>
            <person name="Nielsen M.R."/>
            <person name="Sondergaard T.E."/>
            <person name="Sorensen J.L."/>
            <person name="Fitzpatrick D.A."/>
            <person name="Frisvad J.C."/>
            <person name="Nielsen K.L."/>
        </authorList>
    </citation>
    <scope>NUCLEOTIDE SEQUENCE</scope>
    <source>
        <strain evidence="2">IBT 21472</strain>
    </source>
</reference>
<proteinExistence type="predicted"/>
<protein>
    <recommendedName>
        <fullName evidence="1">PH domain-containing protein</fullName>
    </recommendedName>
</protein>
<gene>
    <name evidence="2" type="ORF">N7476_004830</name>
</gene>
<accession>A0A9W9Q051</accession>